<name>A0AAN8EH07_9EURO</name>
<dbReference type="SUPFAM" id="SSF57850">
    <property type="entry name" value="RING/U-box"/>
    <property type="match status" value="1"/>
</dbReference>
<feature type="domain" description="RING-type" evidence="6">
    <location>
        <begin position="26"/>
        <end position="69"/>
    </location>
</feature>
<dbReference type="GO" id="GO:0061630">
    <property type="term" value="F:ubiquitin protein ligase activity"/>
    <property type="evidence" value="ECO:0007669"/>
    <property type="project" value="TreeGrafter"/>
</dbReference>
<sequence length="388" mass="43299">MSTSTLTVPNRLLQTRGHSKSRTDTCGICTDEMTPQCATFIHIDCHTSYHRDCLTVWIDTPGNTCPACRQPVANKNLVEQLKSIEVFAMDVAPDMDDAVTKVVAPTIEDLEPNERLQSRSVLREAQAAVGGDVDPAAVEYWSARAAKKITLGEVEFWRRPGYVEQQRYYNACLAAEEEYHQACIKASPRLAMRSQELDRMIFGLLCFERYVTQYRLWSHVVELEIAIESNGTLNSTLNDLARMYDAYDPMKLRAAFHGAKAGLLEVRLSGRRMHREQLVAGVEGARARYNQAVDAARVRLEEAKDDVGLSGGLWEANPPDPRNIPSGQKRFVAKAVNATAVDSRTDNRSEQPALTQTTTIADQQSDPGLARSSSPRTTKDKEDHDEIE</sequence>
<dbReference type="PROSITE" id="PS50089">
    <property type="entry name" value="ZF_RING_2"/>
    <property type="match status" value="1"/>
</dbReference>
<feature type="region of interest" description="Disordered" evidence="5">
    <location>
        <begin position="340"/>
        <end position="388"/>
    </location>
</feature>
<feature type="compositionally biased region" description="Basic and acidic residues" evidence="5">
    <location>
        <begin position="377"/>
        <end position="388"/>
    </location>
</feature>
<dbReference type="AlphaFoldDB" id="A0AAN8EH07"/>
<evidence type="ECO:0000256" key="3">
    <source>
        <dbReference type="ARBA" id="ARBA00022833"/>
    </source>
</evidence>
<dbReference type="Proteomes" id="UP001316803">
    <property type="component" value="Unassembled WGS sequence"/>
</dbReference>
<evidence type="ECO:0000313" key="7">
    <source>
        <dbReference type="EMBL" id="KAK5950622.1"/>
    </source>
</evidence>
<gene>
    <name evidence="7" type="ORF">OHC33_008288</name>
</gene>
<dbReference type="InterPro" id="IPR001841">
    <property type="entry name" value="Znf_RING"/>
</dbReference>
<dbReference type="GO" id="GO:0008270">
    <property type="term" value="F:zinc ion binding"/>
    <property type="evidence" value="ECO:0007669"/>
    <property type="project" value="UniProtKB-KW"/>
</dbReference>
<protein>
    <recommendedName>
        <fullName evidence="6">RING-type domain-containing protein</fullName>
    </recommendedName>
</protein>
<keyword evidence="2 4" id="KW-0863">Zinc-finger</keyword>
<dbReference type="PANTHER" id="PTHR45969:SF69">
    <property type="entry name" value="FINGER DOMAIN PROTEIN, PUTATIVE (AFU_ORTHOLOGUE AFUA_3G12190)-RELATED"/>
    <property type="match status" value="1"/>
</dbReference>
<feature type="compositionally biased region" description="Polar residues" evidence="5">
    <location>
        <begin position="350"/>
        <end position="376"/>
    </location>
</feature>
<keyword evidence="8" id="KW-1185">Reference proteome</keyword>
<evidence type="ECO:0000256" key="1">
    <source>
        <dbReference type="ARBA" id="ARBA00022723"/>
    </source>
</evidence>
<dbReference type="PANTHER" id="PTHR45969">
    <property type="entry name" value="RING ZINC FINGER PROTEIN-RELATED"/>
    <property type="match status" value="1"/>
</dbReference>
<dbReference type="Gene3D" id="3.30.40.10">
    <property type="entry name" value="Zinc/RING finger domain, C3HC4 (zinc finger)"/>
    <property type="match status" value="1"/>
</dbReference>
<comment type="caution">
    <text evidence="7">The sequence shown here is derived from an EMBL/GenBank/DDBJ whole genome shotgun (WGS) entry which is preliminary data.</text>
</comment>
<keyword evidence="1" id="KW-0479">Metal-binding</keyword>
<proteinExistence type="predicted"/>
<evidence type="ECO:0000256" key="2">
    <source>
        <dbReference type="ARBA" id="ARBA00022771"/>
    </source>
</evidence>
<dbReference type="GO" id="GO:0016567">
    <property type="term" value="P:protein ubiquitination"/>
    <property type="evidence" value="ECO:0007669"/>
    <property type="project" value="TreeGrafter"/>
</dbReference>
<reference evidence="7 8" key="1">
    <citation type="submission" date="2022-12" db="EMBL/GenBank/DDBJ databases">
        <title>Genomic features and morphological characterization of a novel Knufia sp. strain isolated from spacecraft assembly facility.</title>
        <authorList>
            <person name="Teixeira M."/>
            <person name="Chander A.M."/>
            <person name="Stajich J.E."/>
            <person name="Venkateswaran K."/>
        </authorList>
    </citation>
    <scope>NUCLEOTIDE SEQUENCE [LARGE SCALE GENOMIC DNA]</scope>
    <source>
        <strain evidence="7 8">FJI-L2-BK-P2</strain>
    </source>
</reference>
<organism evidence="7 8">
    <name type="scientific">Knufia fluminis</name>
    <dbReference type="NCBI Taxonomy" id="191047"/>
    <lineage>
        <taxon>Eukaryota</taxon>
        <taxon>Fungi</taxon>
        <taxon>Dikarya</taxon>
        <taxon>Ascomycota</taxon>
        <taxon>Pezizomycotina</taxon>
        <taxon>Eurotiomycetes</taxon>
        <taxon>Chaetothyriomycetidae</taxon>
        <taxon>Chaetothyriales</taxon>
        <taxon>Trichomeriaceae</taxon>
        <taxon>Knufia</taxon>
    </lineage>
</organism>
<dbReference type="Pfam" id="PF13639">
    <property type="entry name" value="zf-RING_2"/>
    <property type="match status" value="1"/>
</dbReference>
<evidence type="ECO:0000256" key="4">
    <source>
        <dbReference type="PROSITE-ProRule" id="PRU00175"/>
    </source>
</evidence>
<dbReference type="InterPro" id="IPR013083">
    <property type="entry name" value="Znf_RING/FYVE/PHD"/>
</dbReference>
<evidence type="ECO:0000256" key="5">
    <source>
        <dbReference type="SAM" id="MobiDB-lite"/>
    </source>
</evidence>
<dbReference type="EMBL" id="JAKLMC020000025">
    <property type="protein sequence ID" value="KAK5950622.1"/>
    <property type="molecule type" value="Genomic_DNA"/>
</dbReference>
<keyword evidence="3" id="KW-0862">Zinc</keyword>
<evidence type="ECO:0000259" key="6">
    <source>
        <dbReference type="PROSITE" id="PS50089"/>
    </source>
</evidence>
<accession>A0AAN8EH07</accession>
<evidence type="ECO:0000313" key="8">
    <source>
        <dbReference type="Proteomes" id="UP001316803"/>
    </source>
</evidence>